<sequence>MKHKHLDCLMQDLHNISQMIADDILQRSEAAREVQEVLDTMRMTLLNRKCPSSRLAEYAVCLLRAERYRQVRIYGKSLREVRDLSLWITGLKAFRRRLEKTEETWRYRQWEASRAAYSLAGLFILPAYLIFSLAVGVGCDLRISSVILGGYLVCLTGVAVRAKDCVAIYWSLYSFIPLVMLN</sequence>
<reference evidence="3 4" key="1">
    <citation type="submission" date="2017-11" db="EMBL/GenBank/DDBJ databases">
        <authorList>
            <person name="Han C.G."/>
        </authorList>
    </citation>
    <scope>NUCLEOTIDE SEQUENCE [LARGE SCALE GENOMIC DNA]</scope>
    <source>
        <strain evidence="3 4">A11</strain>
    </source>
</reference>
<dbReference type="Proteomes" id="UP000234505">
    <property type="component" value="Unassembled WGS sequence"/>
</dbReference>
<evidence type="ECO:0000313" key="3">
    <source>
        <dbReference type="EMBL" id="PLL44543.1"/>
    </source>
</evidence>
<feature type="transmembrane region" description="Helical" evidence="1">
    <location>
        <begin position="115"/>
        <end position="135"/>
    </location>
</feature>
<proteinExistence type="predicted"/>
<dbReference type="EMBL" id="PIDS01000001">
    <property type="protein sequence ID" value="PLL44543.1"/>
    <property type="molecule type" value="Genomic_DNA"/>
</dbReference>
<evidence type="ECO:0000313" key="2">
    <source>
        <dbReference type="EMBL" id="MDS7902711.1"/>
    </source>
</evidence>
<dbReference type="GeneID" id="39499786"/>
<evidence type="ECO:0000256" key="1">
    <source>
        <dbReference type="SAM" id="Phobius"/>
    </source>
</evidence>
<keyword evidence="1" id="KW-0472">Membrane</keyword>
<reference evidence="2" key="4">
    <citation type="submission" date="2023-01" db="EMBL/GenBank/DDBJ databases">
        <authorList>
            <person name="Du H."/>
            <person name="Wan W."/>
        </authorList>
    </citation>
    <scope>NUCLEOTIDE SEQUENCE</scope>
    <source>
        <strain evidence="2">HD1688</strain>
    </source>
</reference>
<dbReference type="RefSeq" id="WP_022631518.1">
    <property type="nucleotide sequence ID" value="NZ_CABGKN010000022.1"/>
</dbReference>
<protein>
    <submittedName>
        <fullName evidence="3">Uncharacterized protein</fullName>
    </submittedName>
</protein>
<keyword evidence="1" id="KW-0812">Transmembrane</keyword>
<reference evidence="3 4" key="2">
    <citation type="submission" date="2018-01" db="EMBL/GenBank/DDBJ databases">
        <title>Genomic study of Klebsiella pneumoniae.</title>
        <authorList>
            <person name="Yang Y."/>
            <person name="Bicalho R."/>
        </authorList>
    </citation>
    <scope>NUCLEOTIDE SEQUENCE [LARGE SCALE GENOMIC DNA]</scope>
    <source>
        <strain evidence="3 4">A11</strain>
    </source>
</reference>
<dbReference type="EMBL" id="JAQSKY010000030">
    <property type="protein sequence ID" value="MDS7902711.1"/>
    <property type="molecule type" value="Genomic_DNA"/>
</dbReference>
<dbReference type="AlphaFoldDB" id="A0A2J4RMZ4"/>
<name>A0A2J4RMZ4_9ENTR</name>
<evidence type="ECO:0000313" key="4">
    <source>
        <dbReference type="Proteomes" id="UP000234505"/>
    </source>
</evidence>
<keyword evidence="1" id="KW-1133">Transmembrane helix</keyword>
<organism evidence="3 4">
    <name type="scientific">Klebsiella michiganensis</name>
    <dbReference type="NCBI Taxonomy" id="1134687"/>
    <lineage>
        <taxon>Bacteria</taxon>
        <taxon>Pseudomonadati</taxon>
        <taxon>Pseudomonadota</taxon>
        <taxon>Gammaproteobacteria</taxon>
        <taxon>Enterobacterales</taxon>
        <taxon>Enterobacteriaceae</taxon>
        <taxon>Klebsiella/Raoultella group</taxon>
        <taxon>Klebsiella</taxon>
    </lineage>
</organism>
<comment type="caution">
    <text evidence="3">The sequence shown here is derived from an EMBL/GenBank/DDBJ whole genome shotgun (WGS) entry which is preliminary data.</text>
</comment>
<gene>
    <name evidence="3" type="ORF">CWN50_00070</name>
    <name evidence="2" type="ORF">PTQ40_27465</name>
</gene>
<reference evidence="2" key="3">
    <citation type="journal article" date="2023" name="Front. Microbiol.">
        <title>Genomic characterization of carbapenem-resistant Klebsiella oxytoca complex in China: a multi-center study.</title>
        <authorList>
            <person name="Wan W."/>
            <person name="Yang X."/>
            <person name="Yu H."/>
            <person name="Wang M."/>
            <person name="Jia W."/>
            <person name="Huang B."/>
            <person name="Qu F."/>
            <person name="Shan B."/>
            <person name="Tang Y.W."/>
            <person name="Chen L."/>
            <person name="Du H."/>
        </authorList>
    </citation>
    <scope>NUCLEOTIDE SEQUENCE</scope>
    <source>
        <strain evidence="2">HD1688</strain>
    </source>
</reference>
<dbReference type="Proteomes" id="UP001249822">
    <property type="component" value="Unassembled WGS sequence"/>
</dbReference>
<feature type="transmembrane region" description="Helical" evidence="1">
    <location>
        <begin position="141"/>
        <end position="160"/>
    </location>
</feature>
<accession>A0A2J4RMZ4</accession>